<evidence type="ECO:0000313" key="3">
    <source>
        <dbReference type="Proteomes" id="UP001596337"/>
    </source>
</evidence>
<feature type="signal peptide" evidence="1">
    <location>
        <begin position="1"/>
        <end position="26"/>
    </location>
</feature>
<keyword evidence="3" id="KW-1185">Reference proteome</keyword>
<dbReference type="RefSeq" id="WP_345403295.1">
    <property type="nucleotide sequence ID" value="NZ_BAABLA010000114.1"/>
</dbReference>
<evidence type="ECO:0000256" key="1">
    <source>
        <dbReference type="SAM" id="SignalP"/>
    </source>
</evidence>
<proteinExistence type="predicted"/>
<protein>
    <submittedName>
        <fullName evidence="2">LVIVD repeat-containing protein</fullName>
    </submittedName>
</protein>
<dbReference type="SUPFAM" id="SSF50998">
    <property type="entry name" value="Quinoprotein alcohol dehydrogenase-like"/>
    <property type="match status" value="1"/>
</dbReference>
<evidence type="ECO:0000313" key="2">
    <source>
        <dbReference type="EMBL" id="MFC6867333.1"/>
    </source>
</evidence>
<dbReference type="Pfam" id="PF08309">
    <property type="entry name" value="LVIVD"/>
    <property type="match status" value="2"/>
</dbReference>
<sequence length="459" mass="49293">MTQSWRRAAIVIIAAAGLIVPGSAAAHDPDLNHPDSSASGTQHSQNMKLLANVERSAVATQSDLAFDGNLAYAGNYHGFRVIDVSDPEAPEVVTDFQCHGAQGDVSVYQGLLFQSVDAPQNHGGCDSTNATASTPGMFEGVRIFDVSDPANPRRLASVNTDCGSHTNTLVPDPANNRVLIYVSSYPIGGSALGPNCMRAEDGGGHSKISIIDVPLDDPASATVSPYHLDEDTQWATYLGSYTFRACHDISVFTEINRAAAACMSEAQIWDISDPANPEFLWRYDNPVVKPENIDLFHSSSFSWDGEVVAFGDESGGGGAARCTDPNDDQGRVWFLDLATGEELASYKVPRAVETTCTMHNFNFIPRRDGGKVLVSSSYTAGTTVVDVDKLIAGASEADAEVGFYQPGGGNAWSSYWYNGFIYANDIQRGVDIFLLSDNARAGARKLPYMNPQTQERVIN</sequence>
<dbReference type="InterPro" id="IPR011047">
    <property type="entry name" value="Quinoprotein_ADH-like_sf"/>
</dbReference>
<dbReference type="Gene3D" id="2.130.10.10">
    <property type="entry name" value="YVTN repeat-like/Quinoprotein amine dehydrogenase"/>
    <property type="match status" value="1"/>
</dbReference>
<dbReference type="InterPro" id="IPR013211">
    <property type="entry name" value="LVIVD"/>
</dbReference>
<name>A0ABW2BYN4_9PSEU</name>
<keyword evidence="1" id="KW-0732">Signal</keyword>
<feature type="chain" id="PRO_5045693090" evidence="1">
    <location>
        <begin position="27"/>
        <end position="459"/>
    </location>
</feature>
<reference evidence="3" key="1">
    <citation type="journal article" date="2019" name="Int. J. Syst. Evol. Microbiol.">
        <title>The Global Catalogue of Microorganisms (GCM) 10K type strain sequencing project: providing services to taxonomists for standard genome sequencing and annotation.</title>
        <authorList>
            <consortium name="The Broad Institute Genomics Platform"/>
            <consortium name="The Broad Institute Genome Sequencing Center for Infectious Disease"/>
            <person name="Wu L."/>
            <person name="Ma J."/>
        </authorList>
    </citation>
    <scope>NUCLEOTIDE SEQUENCE [LARGE SCALE GENOMIC DNA]</scope>
    <source>
        <strain evidence="3">KCTC 32255</strain>
    </source>
</reference>
<organism evidence="2 3">
    <name type="scientific">Haloechinothrix salitolerans</name>
    <dbReference type="NCBI Taxonomy" id="926830"/>
    <lineage>
        <taxon>Bacteria</taxon>
        <taxon>Bacillati</taxon>
        <taxon>Actinomycetota</taxon>
        <taxon>Actinomycetes</taxon>
        <taxon>Pseudonocardiales</taxon>
        <taxon>Pseudonocardiaceae</taxon>
        <taxon>Haloechinothrix</taxon>
    </lineage>
</organism>
<dbReference type="SUPFAM" id="SSF50969">
    <property type="entry name" value="YVTN repeat-like/Quinoprotein amine dehydrogenase"/>
    <property type="match status" value="1"/>
</dbReference>
<accession>A0ABW2BYN4</accession>
<dbReference type="InterPro" id="IPR015943">
    <property type="entry name" value="WD40/YVTN_repeat-like_dom_sf"/>
</dbReference>
<dbReference type="EMBL" id="JBHSXX010000001">
    <property type="protein sequence ID" value="MFC6867333.1"/>
    <property type="molecule type" value="Genomic_DNA"/>
</dbReference>
<dbReference type="Proteomes" id="UP001596337">
    <property type="component" value="Unassembled WGS sequence"/>
</dbReference>
<gene>
    <name evidence="2" type="ORF">ACFQGD_09235</name>
</gene>
<comment type="caution">
    <text evidence="2">The sequence shown here is derived from an EMBL/GenBank/DDBJ whole genome shotgun (WGS) entry which is preliminary data.</text>
</comment>
<dbReference type="InterPro" id="IPR011044">
    <property type="entry name" value="Quino_amine_DH_bsu"/>
</dbReference>